<dbReference type="GO" id="GO:0000785">
    <property type="term" value="C:chromatin"/>
    <property type="evidence" value="ECO:0007669"/>
    <property type="project" value="TreeGrafter"/>
</dbReference>
<organism evidence="5 6">
    <name type="scientific">Polarella glacialis</name>
    <name type="common">Dinoflagellate</name>
    <dbReference type="NCBI Taxonomy" id="89957"/>
    <lineage>
        <taxon>Eukaryota</taxon>
        <taxon>Sar</taxon>
        <taxon>Alveolata</taxon>
        <taxon>Dinophyceae</taxon>
        <taxon>Suessiales</taxon>
        <taxon>Suessiaceae</taxon>
        <taxon>Polarella</taxon>
    </lineage>
</organism>
<dbReference type="InterPro" id="IPR049730">
    <property type="entry name" value="SNF2/RAD54-like_C"/>
</dbReference>
<dbReference type="PANTHER" id="PTHR45623">
    <property type="entry name" value="CHROMODOMAIN-HELICASE-DNA-BINDING PROTEIN 3-RELATED-RELATED"/>
    <property type="match status" value="1"/>
</dbReference>
<evidence type="ECO:0000256" key="3">
    <source>
        <dbReference type="ARBA" id="ARBA00023242"/>
    </source>
</evidence>
<evidence type="ECO:0000313" key="6">
    <source>
        <dbReference type="Proteomes" id="UP000626109"/>
    </source>
</evidence>
<dbReference type="SMART" id="SM00490">
    <property type="entry name" value="HELICc"/>
    <property type="match status" value="1"/>
</dbReference>
<dbReference type="GO" id="GO:0003677">
    <property type="term" value="F:DNA binding"/>
    <property type="evidence" value="ECO:0007669"/>
    <property type="project" value="TreeGrafter"/>
</dbReference>
<dbReference type="InterPro" id="IPR027417">
    <property type="entry name" value="P-loop_NTPase"/>
</dbReference>
<feature type="domain" description="Helicase C-terminal" evidence="4">
    <location>
        <begin position="169"/>
        <end position="323"/>
    </location>
</feature>
<evidence type="ECO:0000256" key="2">
    <source>
        <dbReference type="ARBA" id="ARBA00022801"/>
    </source>
</evidence>
<gene>
    <name evidence="5" type="ORF">PGLA2088_LOCUS37269</name>
</gene>
<dbReference type="InterPro" id="IPR038718">
    <property type="entry name" value="SNF2-like_sf"/>
</dbReference>
<dbReference type="SUPFAM" id="SSF52540">
    <property type="entry name" value="P-loop containing nucleoside triphosphate hydrolases"/>
    <property type="match status" value="2"/>
</dbReference>
<evidence type="ECO:0000256" key="1">
    <source>
        <dbReference type="ARBA" id="ARBA00004123"/>
    </source>
</evidence>
<dbReference type="Pfam" id="PF00176">
    <property type="entry name" value="SNF2-rel_dom"/>
    <property type="match status" value="1"/>
</dbReference>
<accession>A0A813KZD3</accession>
<dbReference type="GO" id="GO:0005634">
    <property type="term" value="C:nucleus"/>
    <property type="evidence" value="ECO:0007669"/>
    <property type="project" value="UniProtKB-SubCell"/>
</dbReference>
<comment type="caution">
    <text evidence="5">The sequence shown here is derived from an EMBL/GenBank/DDBJ whole genome shotgun (WGS) entry which is preliminary data.</text>
</comment>
<keyword evidence="2" id="KW-0378">Hydrolase</keyword>
<dbReference type="Gene3D" id="3.40.50.300">
    <property type="entry name" value="P-loop containing nucleotide triphosphate hydrolases"/>
    <property type="match status" value="1"/>
</dbReference>
<dbReference type="Pfam" id="PF00271">
    <property type="entry name" value="Helicase_C"/>
    <property type="match status" value="1"/>
</dbReference>
<dbReference type="PROSITE" id="PS51194">
    <property type="entry name" value="HELICASE_CTER"/>
    <property type="match status" value="1"/>
</dbReference>
<protein>
    <recommendedName>
        <fullName evidence="4">Helicase C-terminal domain-containing protein</fullName>
    </recommendedName>
</protein>
<evidence type="ECO:0000313" key="5">
    <source>
        <dbReference type="EMBL" id="CAE8712957.1"/>
    </source>
</evidence>
<comment type="subcellular location">
    <subcellularLocation>
        <location evidence="1">Nucleus</location>
    </subcellularLocation>
</comment>
<dbReference type="GO" id="GO:0042393">
    <property type="term" value="F:histone binding"/>
    <property type="evidence" value="ECO:0007669"/>
    <property type="project" value="TreeGrafter"/>
</dbReference>
<reference evidence="5" key="1">
    <citation type="submission" date="2021-02" db="EMBL/GenBank/DDBJ databases">
        <authorList>
            <person name="Dougan E. K."/>
            <person name="Rhodes N."/>
            <person name="Thang M."/>
            <person name="Chan C."/>
        </authorList>
    </citation>
    <scope>NUCLEOTIDE SEQUENCE</scope>
</reference>
<dbReference type="EMBL" id="CAJNNW010032418">
    <property type="protein sequence ID" value="CAE8712957.1"/>
    <property type="molecule type" value="Genomic_DNA"/>
</dbReference>
<keyword evidence="3" id="KW-0539">Nucleus</keyword>
<evidence type="ECO:0000259" key="4">
    <source>
        <dbReference type="PROSITE" id="PS51194"/>
    </source>
</evidence>
<dbReference type="Gene3D" id="3.40.50.10810">
    <property type="entry name" value="Tandem AAA-ATPase domain"/>
    <property type="match status" value="1"/>
</dbReference>
<dbReference type="Proteomes" id="UP000626109">
    <property type="component" value="Unassembled WGS sequence"/>
</dbReference>
<dbReference type="AlphaFoldDB" id="A0A813KZD3"/>
<dbReference type="CDD" id="cd18793">
    <property type="entry name" value="SF2_C_SNF"/>
    <property type="match status" value="1"/>
</dbReference>
<dbReference type="InterPro" id="IPR001650">
    <property type="entry name" value="Helicase_C-like"/>
</dbReference>
<dbReference type="GO" id="GO:0016887">
    <property type="term" value="F:ATP hydrolysis activity"/>
    <property type="evidence" value="ECO:0007669"/>
    <property type="project" value="TreeGrafter"/>
</dbReference>
<dbReference type="GO" id="GO:0003682">
    <property type="term" value="F:chromatin binding"/>
    <property type="evidence" value="ECO:0007669"/>
    <property type="project" value="TreeGrafter"/>
</dbReference>
<name>A0A813KZD3_POLGL</name>
<proteinExistence type="predicted"/>
<dbReference type="GO" id="GO:0140658">
    <property type="term" value="F:ATP-dependent chromatin remodeler activity"/>
    <property type="evidence" value="ECO:0007669"/>
    <property type="project" value="TreeGrafter"/>
</dbReference>
<sequence length="613" mass="67368">MRALRSEFRIALTGTPVQNNLSEFHTILEFICPGMFTEERFADAYDPLSRRMDASAVRDTRGLLEVMMLRRLKVDVEKGLPPKHEVRVNCPLSPMQIFWYRRLLIKDWTLLAQVEKGEGNIPQQHRQLLSLVAQLRKVCDHPYLFDGAEEESESDALGAMVAASGKLALLDRLLVEMRAKGHRVVIFSQFTLMLDIIEDYMVQREWSYVRMDGSTSRVQRVVNIHQFQSGAVGTFLMSTRTGGLGILQSADTVIFFDFDWNPQADRQAMARVHRIGQTKPVWVYRLVSLGTVEERILQRAETKLLLDASLLSEEVSQQETAHGVHALWSLIRTSVVGVATRILEDHELKKLLDRSQPPPAVSEGEAGVPHTELHDTFTLQGKNVPRVLAKVTSMKQIGTEWRQTQNTSASEKLVAVVRAATGSNSNNNISPVLQTKSCLACGKSGSSMESCMLKCNVSFCQKCLPGQPVVRTVGGSVSTTRWKCPQHACVGCSRSTSQAGGALFRCMGCPCAWCEVCLPGGLTATHVVAMDGQLRAQGYAATVGWIPVRCARCSLGVATSTTTATTTITARTTRAAPFAASLSALREPRQALDLSAFASVGDVGQAFAFLDVP</sequence>
<dbReference type="PANTHER" id="PTHR45623:SF17">
    <property type="entry name" value="CHROMODOMAIN-HELICASE-DNA-BINDING PROTEIN 3-RELATED"/>
    <property type="match status" value="1"/>
</dbReference>
<dbReference type="InterPro" id="IPR000330">
    <property type="entry name" value="SNF2_N"/>
</dbReference>
<dbReference type="GO" id="GO:0005524">
    <property type="term" value="F:ATP binding"/>
    <property type="evidence" value="ECO:0007669"/>
    <property type="project" value="InterPro"/>
</dbReference>